<keyword evidence="3" id="KW-1185">Reference proteome</keyword>
<dbReference type="PANTHER" id="PTHR43539">
    <property type="entry name" value="FLAVIN-BINDING MONOOXYGENASE-LIKE PROTEIN (AFU_ORTHOLOGUE AFUA_4G09220)"/>
    <property type="match status" value="1"/>
</dbReference>
<proteinExistence type="predicted"/>
<organism evidence="2 3">
    <name type="scientific">Georgenia halotolerans</name>
    <dbReference type="NCBI Taxonomy" id="3028317"/>
    <lineage>
        <taxon>Bacteria</taxon>
        <taxon>Bacillati</taxon>
        <taxon>Actinomycetota</taxon>
        <taxon>Actinomycetes</taxon>
        <taxon>Micrococcales</taxon>
        <taxon>Bogoriellaceae</taxon>
        <taxon>Georgenia</taxon>
    </lineage>
</organism>
<evidence type="ECO:0000256" key="1">
    <source>
        <dbReference type="ARBA" id="ARBA00023002"/>
    </source>
</evidence>
<sequence length="211" mass="22507">MSASTAPLPVIVVGAGPVGLAAAAHLLERGLEPLVLESGEEVGDAVRQWAHVRLFSPWAYDVDVAARRLLEQHGWVPPADDELPTGAELLDRYLRPLARTRQLRDRVRTGTRVTAISRVGADKTHSARDERPFLVRTEVDGRTVDHLASAVLDATGTWSSPNPLGMGGLPAPGEDTARPFLLGPLPDVRGSRRAEVAGRHVLVVGAGHSAV</sequence>
<comment type="caution">
    <text evidence="2">The sequence shown here is derived from an EMBL/GenBank/DDBJ whole genome shotgun (WGS) entry which is preliminary data.</text>
</comment>
<dbReference type="PRINTS" id="PR00411">
    <property type="entry name" value="PNDRDTASEI"/>
</dbReference>
<gene>
    <name evidence="2" type="ORF">PU560_07530</name>
</gene>
<dbReference type="SUPFAM" id="SSF51905">
    <property type="entry name" value="FAD/NAD(P)-binding domain"/>
    <property type="match status" value="1"/>
</dbReference>
<dbReference type="PRINTS" id="PR00368">
    <property type="entry name" value="FADPNR"/>
</dbReference>
<dbReference type="Proteomes" id="UP001165561">
    <property type="component" value="Unassembled WGS sequence"/>
</dbReference>
<evidence type="ECO:0000313" key="3">
    <source>
        <dbReference type="Proteomes" id="UP001165561"/>
    </source>
</evidence>
<feature type="non-terminal residue" evidence="2">
    <location>
        <position position="211"/>
    </location>
</feature>
<reference evidence="2" key="1">
    <citation type="submission" date="2023-02" db="EMBL/GenBank/DDBJ databases">
        <title>Georgenia sp.10Sc9-8, isolated from a soil sample collected from the Taklamakan desert.</title>
        <authorList>
            <person name="Liu S."/>
        </authorList>
    </citation>
    <scope>NUCLEOTIDE SEQUENCE</scope>
    <source>
        <strain evidence="2">10Sc9-8</strain>
    </source>
</reference>
<dbReference type="EMBL" id="JARACI010000848">
    <property type="protein sequence ID" value="MDD9206318.1"/>
    <property type="molecule type" value="Genomic_DNA"/>
</dbReference>
<accession>A0ABT5TW75</accession>
<keyword evidence="1" id="KW-0560">Oxidoreductase</keyword>
<evidence type="ECO:0000313" key="2">
    <source>
        <dbReference type="EMBL" id="MDD9206318.1"/>
    </source>
</evidence>
<dbReference type="Pfam" id="PF13738">
    <property type="entry name" value="Pyr_redox_3"/>
    <property type="match status" value="1"/>
</dbReference>
<dbReference type="Gene3D" id="3.50.50.60">
    <property type="entry name" value="FAD/NAD(P)-binding domain"/>
    <property type="match status" value="1"/>
</dbReference>
<dbReference type="InterPro" id="IPR036188">
    <property type="entry name" value="FAD/NAD-bd_sf"/>
</dbReference>
<protein>
    <submittedName>
        <fullName evidence="2">NAD(P)-binding domain-containing protein</fullName>
    </submittedName>
</protein>
<dbReference type="PANTHER" id="PTHR43539:SF78">
    <property type="entry name" value="FLAVIN-CONTAINING MONOOXYGENASE"/>
    <property type="match status" value="1"/>
</dbReference>
<dbReference type="InterPro" id="IPR050982">
    <property type="entry name" value="Auxin_biosynth/cation_transpt"/>
</dbReference>
<name>A0ABT5TW75_9MICO</name>